<keyword evidence="2" id="KW-1185">Reference proteome</keyword>
<proteinExistence type="predicted"/>
<reference evidence="1" key="1">
    <citation type="submission" date="2021-03" db="EMBL/GenBank/DDBJ databases">
        <authorList>
            <person name="Tran Van P."/>
        </authorList>
    </citation>
    <scope>NUCLEOTIDE SEQUENCE</scope>
</reference>
<evidence type="ECO:0000313" key="2">
    <source>
        <dbReference type="Proteomes" id="UP001153148"/>
    </source>
</evidence>
<gene>
    <name evidence="1" type="ORF">TPAB3V08_LOCUS3424</name>
</gene>
<sequence>MLLLFKSSVHIGWSGYLSAHVTGGMSNLLAKTKMEFGIHLIKVKLSCIIRNCEAIARSLFQQ</sequence>
<accession>A0ABN7NSI8</accession>
<dbReference type="Proteomes" id="UP001153148">
    <property type="component" value="Unassembled WGS sequence"/>
</dbReference>
<protein>
    <submittedName>
        <fullName evidence="1">Uncharacterized protein</fullName>
    </submittedName>
</protein>
<comment type="caution">
    <text evidence="1">The sequence shown here is derived from an EMBL/GenBank/DDBJ whole genome shotgun (WGS) entry which is preliminary data.</text>
</comment>
<dbReference type="EMBL" id="CAJPIN010003836">
    <property type="protein sequence ID" value="CAG2056432.1"/>
    <property type="molecule type" value="Genomic_DNA"/>
</dbReference>
<name>A0ABN7NSI8_TIMPD</name>
<evidence type="ECO:0000313" key="1">
    <source>
        <dbReference type="EMBL" id="CAG2056432.1"/>
    </source>
</evidence>
<organism evidence="1 2">
    <name type="scientific">Timema podura</name>
    <name type="common">Walking stick</name>
    <dbReference type="NCBI Taxonomy" id="61482"/>
    <lineage>
        <taxon>Eukaryota</taxon>
        <taxon>Metazoa</taxon>
        <taxon>Ecdysozoa</taxon>
        <taxon>Arthropoda</taxon>
        <taxon>Hexapoda</taxon>
        <taxon>Insecta</taxon>
        <taxon>Pterygota</taxon>
        <taxon>Neoptera</taxon>
        <taxon>Polyneoptera</taxon>
        <taxon>Phasmatodea</taxon>
        <taxon>Timematodea</taxon>
        <taxon>Timematoidea</taxon>
        <taxon>Timematidae</taxon>
        <taxon>Timema</taxon>
    </lineage>
</organism>